<dbReference type="AlphaFoldDB" id="A0A830FDD2"/>
<proteinExistence type="predicted"/>
<reference evidence="1" key="1">
    <citation type="journal article" date="2014" name="Int. J. Syst. Evol. Microbiol.">
        <title>Complete genome sequence of Corynebacterium casei LMG S-19264T (=DSM 44701T), isolated from a smear-ripened cheese.</title>
        <authorList>
            <consortium name="US DOE Joint Genome Institute (JGI-PGF)"/>
            <person name="Walter F."/>
            <person name="Albersmeier A."/>
            <person name="Kalinowski J."/>
            <person name="Ruckert C."/>
        </authorList>
    </citation>
    <scope>NUCLEOTIDE SEQUENCE</scope>
    <source>
        <strain evidence="1">JCM 15759</strain>
    </source>
</reference>
<sequence>MCEPSVSDTEQWQVVEAGTGGKMLGTFDTEAEAREYVENRFGESPSPTVGRTVWKGEKRPGRSRYIIQLRKVHAAADQTE</sequence>
<dbReference type="Proteomes" id="UP000656367">
    <property type="component" value="Unassembled WGS sequence"/>
</dbReference>
<accession>A0A830FDD2</accession>
<dbReference type="RefSeq" id="WP_188851269.1">
    <property type="nucleotide sequence ID" value="NZ_BMON01000001.1"/>
</dbReference>
<gene>
    <name evidence="1" type="ORF">GCM10009006_05240</name>
</gene>
<organism evidence="1 2">
    <name type="scientific">Haloarcula argentinensis</name>
    <dbReference type="NCBI Taxonomy" id="43776"/>
    <lineage>
        <taxon>Archaea</taxon>
        <taxon>Methanobacteriati</taxon>
        <taxon>Methanobacteriota</taxon>
        <taxon>Stenosarchaea group</taxon>
        <taxon>Halobacteria</taxon>
        <taxon>Halobacteriales</taxon>
        <taxon>Haloarculaceae</taxon>
        <taxon>Haloarcula</taxon>
    </lineage>
</organism>
<comment type="caution">
    <text evidence="1">The sequence shown here is derived from an EMBL/GenBank/DDBJ whole genome shotgun (WGS) entry which is preliminary data.</text>
</comment>
<evidence type="ECO:0000313" key="1">
    <source>
        <dbReference type="EMBL" id="GGM26721.1"/>
    </source>
</evidence>
<reference evidence="1" key="2">
    <citation type="submission" date="2020-09" db="EMBL/GenBank/DDBJ databases">
        <authorList>
            <person name="Sun Q."/>
            <person name="Ohkuma M."/>
        </authorList>
    </citation>
    <scope>NUCLEOTIDE SEQUENCE</scope>
    <source>
        <strain evidence="1">JCM 15759</strain>
    </source>
</reference>
<evidence type="ECO:0000313" key="2">
    <source>
        <dbReference type="Proteomes" id="UP000656367"/>
    </source>
</evidence>
<protein>
    <submittedName>
        <fullName evidence="1">Uncharacterized protein</fullName>
    </submittedName>
</protein>
<dbReference type="EMBL" id="BMON01000001">
    <property type="protein sequence ID" value="GGM26721.1"/>
    <property type="molecule type" value="Genomic_DNA"/>
</dbReference>
<name>A0A830FDD2_HALAR</name>